<comment type="subcellular location">
    <subcellularLocation>
        <location evidence="1">Cell membrane</location>
        <topology evidence="1">Multi-pass membrane protein</topology>
    </subcellularLocation>
</comment>
<dbReference type="CDD" id="cd17324">
    <property type="entry name" value="MFS_NepI_like"/>
    <property type="match status" value="1"/>
</dbReference>
<evidence type="ECO:0000256" key="1">
    <source>
        <dbReference type="ARBA" id="ARBA00004651"/>
    </source>
</evidence>
<proteinExistence type="predicted"/>
<feature type="transmembrane region" description="Helical" evidence="7">
    <location>
        <begin position="352"/>
        <end position="370"/>
    </location>
</feature>
<dbReference type="PANTHER" id="PTHR43124">
    <property type="entry name" value="PURINE EFFLUX PUMP PBUE"/>
    <property type="match status" value="1"/>
</dbReference>
<feature type="transmembrane region" description="Helical" evidence="7">
    <location>
        <begin position="257"/>
        <end position="277"/>
    </location>
</feature>
<evidence type="ECO:0000256" key="4">
    <source>
        <dbReference type="ARBA" id="ARBA00022989"/>
    </source>
</evidence>
<dbReference type="InterPro" id="IPR050189">
    <property type="entry name" value="MFS_Efflux_Transporters"/>
</dbReference>
<feature type="transmembrane region" description="Helical" evidence="7">
    <location>
        <begin position="376"/>
        <end position="394"/>
    </location>
</feature>
<reference evidence="10" key="1">
    <citation type="journal article" date="2019" name="Int. J. Syst. Evol. Microbiol.">
        <title>The Global Catalogue of Microorganisms (GCM) 10K type strain sequencing project: providing services to taxonomists for standard genome sequencing and annotation.</title>
        <authorList>
            <consortium name="The Broad Institute Genomics Platform"/>
            <consortium name="The Broad Institute Genome Sequencing Center for Infectious Disease"/>
            <person name="Wu L."/>
            <person name="Ma J."/>
        </authorList>
    </citation>
    <scope>NUCLEOTIDE SEQUENCE [LARGE SCALE GENOMIC DNA]</scope>
    <source>
        <strain evidence="10">JCM 19173</strain>
    </source>
</reference>
<dbReference type="InterPro" id="IPR020846">
    <property type="entry name" value="MFS_dom"/>
</dbReference>
<evidence type="ECO:0000313" key="9">
    <source>
        <dbReference type="EMBL" id="GGL17696.1"/>
    </source>
</evidence>
<comment type="caution">
    <text evidence="9">The sequence shown here is derived from an EMBL/GenBank/DDBJ whole genome shotgun (WGS) entry which is preliminary data.</text>
</comment>
<dbReference type="Proteomes" id="UP000604341">
    <property type="component" value="Unassembled WGS sequence"/>
</dbReference>
<feature type="transmembrane region" description="Helical" evidence="7">
    <location>
        <begin position="319"/>
        <end position="340"/>
    </location>
</feature>
<feature type="transmembrane region" description="Helical" evidence="7">
    <location>
        <begin position="178"/>
        <end position="199"/>
    </location>
</feature>
<dbReference type="EMBL" id="BMPE01000025">
    <property type="protein sequence ID" value="GGL17696.1"/>
    <property type="molecule type" value="Genomic_DNA"/>
</dbReference>
<protein>
    <submittedName>
        <fullName evidence="9">MFS transporter</fullName>
    </submittedName>
</protein>
<evidence type="ECO:0000256" key="6">
    <source>
        <dbReference type="SAM" id="MobiDB-lite"/>
    </source>
</evidence>
<keyword evidence="4 7" id="KW-1133">Transmembrane helix</keyword>
<feature type="transmembrane region" description="Helical" evidence="7">
    <location>
        <begin position="116"/>
        <end position="135"/>
    </location>
</feature>
<evidence type="ECO:0000256" key="5">
    <source>
        <dbReference type="ARBA" id="ARBA00023136"/>
    </source>
</evidence>
<feature type="transmembrane region" description="Helical" evidence="7">
    <location>
        <begin position="92"/>
        <end position="110"/>
    </location>
</feature>
<feature type="region of interest" description="Disordered" evidence="6">
    <location>
        <begin position="1"/>
        <end position="20"/>
    </location>
</feature>
<gene>
    <name evidence="9" type="ORF">GCM10010844_40650</name>
</gene>
<dbReference type="Gene3D" id="1.20.1250.20">
    <property type="entry name" value="MFS general substrate transporter like domains"/>
    <property type="match status" value="1"/>
</dbReference>
<feature type="domain" description="Major facilitator superfamily (MFS) profile" evidence="8">
    <location>
        <begin position="25"/>
        <end position="401"/>
    </location>
</feature>
<dbReference type="Pfam" id="PF07690">
    <property type="entry name" value="MFS_1"/>
    <property type="match status" value="1"/>
</dbReference>
<feature type="transmembrane region" description="Helical" evidence="7">
    <location>
        <begin position="147"/>
        <end position="166"/>
    </location>
</feature>
<keyword evidence="3 7" id="KW-0812">Transmembrane</keyword>
<dbReference type="SUPFAM" id="SSF103473">
    <property type="entry name" value="MFS general substrate transporter"/>
    <property type="match status" value="1"/>
</dbReference>
<evidence type="ECO:0000256" key="3">
    <source>
        <dbReference type="ARBA" id="ARBA00022692"/>
    </source>
</evidence>
<dbReference type="PANTHER" id="PTHR43124:SF5">
    <property type="entry name" value="PURINE RIBONUCLEOSIDE EFFLUX PUMP NEPI"/>
    <property type="match status" value="1"/>
</dbReference>
<keyword evidence="10" id="KW-1185">Reference proteome</keyword>
<accession>A0ABQ2FQQ8</accession>
<dbReference type="InterPro" id="IPR011701">
    <property type="entry name" value="MFS"/>
</dbReference>
<dbReference type="RefSeq" id="WP_189070814.1">
    <property type="nucleotide sequence ID" value="NZ_BMPE01000025.1"/>
</dbReference>
<sequence>MTRTTPFRPVAPEATTPRHTDQPQWLPIFSLAFVVMNLITSEFLPVSLLTPIAQDLGVTEGAAGQMISATSVAAVITSLLTAPVTRRFDRKAVLLGASVALILSNVLVALAPNLAVIMLARLLLGVAMGSFWSLSNATTLRLTPKHLIARALAVTSGGVAIANVFAPPMGSLLGETLGWRGVFGVAALLGVIGLGWQWISLPRLSPGRPAELRTLFRLLDRPQVRVAVAALVLTFGGYMLFFAYLRPFLEQVTHLTVAQVSGVFLALGVAGVVGTALSSRLLTWNLRRVHILVPLVTGVLVLGLLLVGASAVWTTVVLVLLGLVNSVLPVAWGTWLAVAVPDEAESAGGLQIAAIQLGMTLGAVLGGVMFDRSGSGGLLFSSGAALIIGAVLIGRGLNHRSTAPADA</sequence>
<feature type="transmembrane region" description="Helical" evidence="7">
    <location>
        <begin position="62"/>
        <end position="80"/>
    </location>
</feature>
<dbReference type="PROSITE" id="PS50850">
    <property type="entry name" value="MFS"/>
    <property type="match status" value="1"/>
</dbReference>
<organism evidence="9 10">
    <name type="scientific">Deinococcus radiotolerans</name>
    <dbReference type="NCBI Taxonomy" id="1309407"/>
    <lineage>
        <taxon>Bacteria</taxon>
        <taxon>Thermotogati</taxon>
        <taxon>Deinococcota</taxon>
        <taxon>Deinococci</taxon>
        <taxon>Deinococcales</taxon>
        <taxon>Deinococcaceae</taxon>
        <taxon>Deinococcus</taxon>
    </lineage>
</organism>
<keyword evidence="5 7" id="KW-0472">Membrane</keyword>
<feature type="transmembrane region" description="Helical" evidence="7">
    <location>
        <begin position="28"/>
        <end position="50"/>
    </location>
</feature>
<evidence type="ECO:0000256" key="2">
    <source>
        <dbReference type="ARBA" id="ARBA00022475"/>
    </source>
</evidence>
<evidence type="ECO:0000313" key="10">
    <source>
        <dbReference type="Proteomes" id="UP000604341"/>
    </source>
</evidence>
<evidence type="ECO:0000259" key="8">
    <source>
        <dbReference type="PROSITE" id="PS50850"/>
    </source>
</evidence>
<dbReference type="InterPro" id="IPR036259">
    <property type="entry name" value="MFS_trans_sf"/>
</dbReference>
<feature type="transmembrane region" description="Helical" evidence="7">
    <location>
        <begin position="289"/>
        <end position="313"/>
    </location>
</feature>
<evidence type="ECO:0000256" key="7">
    <source>
        <dbReference type="SAM" id="Phobius"/>
    </source>
</evidence>
<feature type="transmembrane region" description="Helical" evidence="7">
    <location>
        <begin position="226"/>
        <end position="245"/>
    </location>
</feature>
<name>A0ABQ2FQQ8_9DEIO</name>
<keyword evidence="2" id="KW-1003">Cell membrane</keyword>